<evidence type="ECO:0000256" key="1">
    <source>
        <dbReference type="SAM" id="MobiDB-lite"/>
    </source>
</evidence>
<gene>
    <name evidence="2" type="primary">OCA6_2</name>
    <name evidence="2" type="ORF">IWQ60_011765</name>
</gene>
<dbReference type="PANTHER" id="PTHR31126:SF14">
    <property type="entry name" value="TYROSINE-PROTEIN PHOSPHATASE OCA6-RELATED"/>
    <property type="match status" value="1"/>
</dbReference>
<feature type="compositionally biased region" description="Acidic residues" evidence="1">
    <location>
        <begin position="343"/>
        <end position="352"/>
    </location>
</feature>
<name>A0A9W8DLC1_9FUNG</name>
<sequence length="372" mass="41287">MAQLKPVLPPFRFACVEPGIYRSCLPSPNNERFLERLRLRTLLSLTPVEGRPWVWDYCGRKGIARHHFPTEVSKESVTLTTATVKTCLELLIDPRNHPILVHSTNGDAIVGLLIVCFRRLQLWPLPAAVAEYLRFSRAGEFSSEEEEFANALRLEIAVPPIVPNYLWGCGTPLLGTGSGGAPSDCRLTVDLADYPWPVGTLEELHRTHCCTLCRHMPFAKHPVMQFKFVSRAPPRNLATASASETDWMPTIQALAPGTARASTATTAEVRSMRSVAASPPPSSAHDTHLPWSHRLTAPEIAEHTSVQLDKSVSETPRPRPLRETPPWQAPVSRKTSHVREALDPEEDEEEGQAEWVELSLSVRALALEAQGF</sequence>
<organism evidence="2 3">
    <name type="scientific">Tieghemiomyces parasiticus</name>
    <dbReference type="NCBI Taxonomy" id="78921"/>
    <lineage>
        <taxon>Eukaryota</taxon>
        <taxon>Fungi</taxon>
        <taxon>Fungi incertae sedis</taxon>
        <taxon>Zoopagomycota</taxon>
        <taxon>Kickxellomycotina</taxon>
        <taxon>Dimargaritomycetes</taxon>
        <taxon>Dimargaritales</taxon>
        <taxon>Dimargaritaceae</taxon>
        <taxon>Tieghemiomyces</taxon>
    </lineage>
</organism>
<comment type="caution">
    <text evidence="2">The sequence shown here is derived from an EMBL/GenBank/DDBJ whole genome shotgun (WGS) entry which is preliminary data.</text>
</comment>
<evidence type="ECO:0000313" key="2">
    <source>
        <dbReference type="EMBL" id="KAJ1907983.1"/>
    </source>
</evidence>
<dbReference type="EC" id="3.1.3.48" evidence="2"/>
<dbReference type="OrthoDB" id="6375174at2759"/>
<proteinExistence type="predicted"/>
<accession>A0A9W8DLC1</accession>
<dbReference type="GO" id="GO:0004725">
    <property type="term" value="F:protein tyrosine phosphatase activity"/>
    <property type="evidence" value="ECO:0007669"/>
    <property type="project" value="UniProtKB-EC"/>
</dbReference>
<dbReference type="Pfam" id="PF03162">
    <property type="entry name" value="Y_phosphatase2"/>
    <property type="match status" value="1"/>
</dbReference>
<dbReference type="SUPFAM" id="SSF52799">
    <property type="entry name" value="(Phosphotyrosine protein) phosphatases II"/>
    <property type="match status" value="1"/>
</dbReference>
<evidence type="ECO:0000313" key="3">
    <source>
        <dbReference type="Proteomes" id="UP001150569"/>
    </source>
</evidence>
<dbReference type="EMBL" id="JANBPT010001422">
    <property type="protein sequence ID" value="KAJ1907983.1"/>
    <property type="molecule type" value="Genomic_DNA"/>
</dbReference>
<dbReference type="InterPro" id="IPR004861">
    <property type="entry name" value="Siw14-like"/>
</dbReference>
<feature type="region of interest" description="Disordered" evidence="1">
    <location>
        <begin position="268"/>
        <end position="289"/>
    </location>
</feature>
<dbReference type="AlphaFoldDB" id="A0A9W8DLC1"/>
<dbReference type="PANTHER" id="PTHR31126">
    <property type="entry name" value="TYROSINE-PROTEIN PHOSPHATASE"/>
    <property type="match status" value="1"/>
</dbReference>
<keyword evidence="2" id="KW-0378">Hydrolase</keyword>
<feature type="region of interest" description="Disordered" evidence="1">
    <location>
        <begin position="303"/>
        <end position="352"/>
    </location>
</feature>
<reference evidence="2" key="1">
    <citation type="submission" date="2022-07" db="EMBL/GenBank/DDBJ databases">
        <title>Phylogenomic reconstructions and comparative analyses of Kickxellomycotina fungi.</title>
        <authorList>
            <person name="Reynolds N.K."/>
            <person name="Stajich J.E."/>
            <person name="Barry K."/>
            <person name="Grigoriev I.V."/>
            <person name="Crous P."/>
            <person name="Smith M.E."/>
        </authorList>
    </citation>
    <scope>NUCLEOTIDE SEQUENCE</scope>
    <source>
        <strain evidence="2">RSA 861</strain>
    </source>
</reference>
<dbReference type="Proteomes" id="UP001150569">
    <property type="component" value="Unassembled WGS sequence"/>
</dbReference>
<protein>
    <submittedName>
        <fullName evidence="2">Protein-tyrosine-phosphatase</fullName>
        <ecNumber evidence="2">3.1.3.48</ecNumber>
    </submittedName>
</protein>
<keyword evidence="3" id="KW-1185">Reference proteome</keyword>
<dbReference type="InterPro" id="IPR029021">
    <property type="entry name" value="Prot-tyrosine_phosphatase-like"/>
</dbReference>
<dbReference type="Gene3D" id="3.90.190.10">
    <property type="entry name" value="Protein tyrosine phosphatase superfamily"/>
    <property type="match status" value="1"/>
</dbReference>